<dbReference type="InterPro" id="IPR036390">
    <property type="entry name" value="WH_DNA-bd_sf"/>
</dbReference>
<dbReference type="CDD" id="cd00090">
    <property type="entry name" value="HTH_ARSR"/>
    <property type="match status" value="1"/>
</dbReference>
<keyword evidence="3" id="KW-1185">Reference proteome</keyword>
<dbReference type="SMART" id="SM00418">
    <property type="entry name" value="HTH_ARSR"/>
    <property type="match status" value="1"/>
</dbReference>
<evidence type="ECO:0000313" key="2">
    <source>
        <dbReference type="EMBL" id="MEQ3554681.1"/>
    </source>
</evidence>
<dbReference type="PANTHER" id="PTHR37318:SF1">
    <property type="entry name" value="BSL7504 PROTEIN"/>
    <property type="match status" value="1"/>
</dbReference>
<dbReference type="RefSeq" id="WP_349301751.1">
    <property type="nucleotide sequence ID" value="NZ_JBEDNQ010000016.1"/>
</dbReference>
<dbReference type="Proteomes" id="UP001494902">
    <property type="component" value="Unassembled WGS sequence"/>
</dbReference>
<dbReference type="Gene3D" id="1.10.10.10">
    <property type="entry name" value="Winged helix-like DNA-binding domain superfamily/Winged helix DNA-binding domain"/>
    <property type="match status" value="1"/>
</dbReference>
<feature type="domain" description="HTH arsR-type" evidence="1">
    <location>
        <begin position="1"/>
        <end position="94"/>
    </location>
</feature>
<evidence type="ECO:0000313" key="3">
    <source>
        <dbReference type="Proteomes" id="UP001494902"/>
    </source>
</evidence>
<evidence type="ECO:0000259" key="1">
    <source>
        <dbReference type="PROSITE" id="PS50987"/>
    </source>
</evidence>
<organism evidence="2 3">
    <name type="scientific">Pseudonocardia nematodicida</name>
    <dbReference type="NCBI Taxonomy" id="1206997"/>
    <lineage>
        <taxon>Bacteria</taxon>
        <taxon>Bacillati</taxon>
        <taxon>Actinomycetota</taxon>
        <taxon>Actinomycetes</taxon>
        <taxon>Pseudonocardiales</taxon>
        <taxon>Pseudonocardiaceae</taxon>
        <taxon>Pseudonocardia</taxon>
    </lineage>
</organism>
<dbReference type="EMBL" id="JBEDNQ010000016">
    <property type="protein sequence ID" value="MEQ3554681.1"/>
    <property type="molecule type" value="Genomic_DNA"/>
</dbReference>
<name>A0ABV1KJR7_9PSEU</name>
<dbReference type="InterPro" id="IPR036388">
    <property type="entry name" value="WH-like_DNA-bd_sf"/>
</dbReference>
<proteinExistence type="predicted"/>
<protein>
    <submittedName>
        <fullName evidence="2">Transcriptional regulator</fullName>
    </submittedName>
</protein>
<comment type="caution">
    <text evidence="2">The sequence shown here is derived from an EMBL/GenBank/DDBJ whole genome shotgun (WGS) entry which is preliminary data.</text>
</comment>
<dbReference type="InterPro" id="IPR001845">
    <property type="entry name" value="HTH_ArsR_DNA-bd_dom"/>
</dbReference>
<sequence>MPEQPADARLVPLLLDPTRLRIVATLIAAGEVEFGFVRDRVGLTDSALSKQLKALADAGLTTSRREPTGAARKSWIRLTTEGRDQVGTHIAALREIASPAGE</sequence>
<reference evidence="2 3" key="1">
    <citation type="submission" date="2024-03" db="EMBL/GenBank/DDBJ databases">
        <title>Draft genome sequence of Pseudonocardia nematodicida JCM 31783.</title>
        <authorList>
            <person name="Butdee W."/>
            <person name="Duangmal K."/>
        </authorList>
    </citation>
    <scope>NUCLEOTIDE SEQUENCE [LARGE SCALE GENOMIC DNA]</scope>
    <source>
        <strain evidence="2 3">JCM 31783</strain>
    </source>
</reference>
<accession>A0ABV1KJR7</accession>
<dbReference type="InterPro" id="IPR011991">
    <property type="entry name" value="ArsR-like_HTH"/>
</dbReference>
<dbReference type="InterPro" id="IPR027395">
    <property type="entry name" value="WH_DNA-bd_dom"/>
</dbReference>
<gene>
    <name evidence="2" type="ORF">WIS52_29805</name>
</gene>
<dbReference type="PROSITE" id="PS50987">
    <property type="entry name" value="HTH_ARSR_2"/>
    <property type="match status" value="1"/>
</dbReference>
<dbReference type="PANTHER" id="PTHR37318">
    <property type="entry name" value="BSL7504 PROTEIN"/>
    <property type="match status" value="1"/>
</dbReference>
<dbReference type="SUPFAM" id="SSF46785">
    <property type="entry name" value="Winged helix' DNA-binding domain"/>
    <property type="match status" value="1"/>
</dbReference>
<dbReference type="Pfam" id="PF13601">
    <property type="entry name" value="HTH_34"/>
    <property type="match status" value="1"/>
</dbReference>